<sequence length="286" mass="30870">MKNINTTGLLETHAAVLLFGLAGLFGKYLDLPAWTIVLGRTGFATAALGMVMVVAGPGKMPRDAKTILLFALLGALLAVHWIFFFLAIQVSTVAVGLLAFSTFPVFITCIEPWWFKEKRRAFDGITALLVMVGVCIMVYPSPFGGQIFSGVAWGILSGFTFAILSLLNRKWVREHPPVVIAFYQNGFAFLLLMPMLAGFHGHLGAGQWAMLAFLGVVCTALSHALFIRGLTFIRAQLASVIACLEPVYGIVFAYLLLDETPSPPTLAGGTVILITTIAAMSRRTTV</sequence>
<feature type="domain" description="EamA" evidence="2">
    <location>
        <begin position="149"/>
        <end position="277"/>
    </location>
</feature>
<feature type="transmembrane region" description="Helical" evidence="1">
    <location>
        <begin position="121"/>
        <end position="141"/>
    </location>
</feature>
<feature type="transmembrane region" description="Helical" evidence="1">
    <location>
        <begin position="94"/>
        <end position="114"/>
    </location>
</feature>
<feature type="transmembrane region" description="Helical" evidence="1">
    <location>
        <begin position="147"/>
        <end position="167"/>
    </location>
</feature>
<feature type="transmembrane region" description="Helical" evidence="1">
    <location>
        <begin position="7"/>
        <end position="25"/>
    </location>
</feature>
<evidence type="ECO:0000313" key="4">
    <source>
        <dbReference type="Proteomes" id="UP000427906"/>
    </source>
</evidence>
<dbReference type="GO" id="GO:0016020">
    <property type="term" value="C:membrane"/>
    <property type="evidence" value="ECO:0007669"/>
    <property type="project" value="InterPro"/>
</dbReference>
<dbReference type="SUPFAM" id="SSF103481">
    <property type="entry name" value="Multidrug resistance efflux transporter EmrE"/>
    <property type="match status" value="2"/>
</dbReference>
<protein>
    <recommendedName>
        <fullName evidence="2">EamA domain-containing protein</fullName>
    </recommendedName>
</protein>
<feature type="transmembrane region" description="Helical" evidence="1">
    <location>
        <begin position="67"/>
        <end position="88"/>
    </location>
</feature>
<accession>A0A5K7YWB4</accession>
<evidence type="ECO:0000256" key="1">
    <source>
        <dbReference type="SAM" id="Phobius"/>
    </source>
</evidence>
<dbReference type="AlphaFoldDB" id="A0A5K7YWB4"/>
<keyword evidence="4" id="KW-1185">Reference proteome</keyword>
<proteinExistence type="predicted"/>
<reference evidence="3 4" key="1">
    <citation type="submission" date="2019-11" db="EMBL/GenBank/DDBJ databases">
        <title>Comparative genomics of hydrocarbon-degrading Desulfosarcina strains.</title>
        <authorList>
            <person name="Watanabe M."/>
            <person name="Kojima H."/>
            <person name="Fukui M."/>
        </authorList>
    </citation>
    <scope>NUCLEOTIDE SEQUENCE [LARGE SCALE GENOMIC DNA]</scope>
    <source>
        <strain evidence="3 4">PL12</strain>
    </source>
</reference>
<evidence type="ECO:0000259" key="2">
    <source>
        <dbReference type="Pfam" id="PF00892"/>
    </source>
</evidence>
<dbReference type="EMBL" id="AP021874">
    <property type="protein sequence ID" value="BBO70594.1"/>
    <property type="molecule type" value="Genomic_DNA"/>
</dbReference>
<dbReference type="PANTHER" id="PTHR22911:SF79">
    <property type="entry name" value="MOBA-LIKE NTP TRANSFERASE DOMAIN-CONTAINING PROTEIN"/>
    <property type="match status" value="1"/>
</dbReference>
<dbReference type="InterPro" id="IPR037185">
    <property type="entry name" value="EmrE-like"/>
</dbReference>
<feature type="transmembrane region" description="Helical" evidence="1">
    <location>
        <begin position="263"/>
        <end position="281"/>
    </location>
</feature>
<feature type="transmembrane region" description="Helical" evidence="1">
    <location>
        <begin position="179"/>
        <end position="199"/>
    </location>
</feature>
<feature type="transmembrane region" description="Helical" evidence="1">
    <location>
        <begin position="205"/>
        <end position="225"/>
    </location>
</feature>
<dbReference type="InterPro" id="IPR000620">
    <property type="entry name" value="EamA_dom"/>
</dbReference>
<feature type="transmembrane region" description="Helical" evidence="1">
    <location>
        <begin position="31"/>
        <end position="55"/>
    </location>
</feature>
<dbReference type="Proteomes" id="UP000427906">
    <property type="component" value="Chromosome"/>
</dbReference>
<gene>
    <name evidence="3" type="ORF">DSCA_45240</name>
</gene>
<dbReference type="OrthoDB" id="9150437at2"/>
<dbReference type="RefSeq" id="WP_155318532.1">
    <property type="nucleotide sequence ID" value="NZ_AP021874.1"/>
</dbReference>
<dbReference type="KEGG" id="dalk:DSCA_45240"/>
<evidence type="ECO:0000313" key="3">
    <source>
        <dbReference type="EMBL" id="BBO70594.1"/>
    </source>
</evidence>
<organism evidence="3 4">
    <name type="scientific">Desulfosarcina alkanivorans</name>
    <dbReference type="NCBI Taxonomy" id="571177"/>
    <lineage>
        <taxon>Bacteria</taxon>
        <taxon>Pseudomonadati</taxon>
        <taxon>Thermodesulfobacteriota</taxon>
        <taxon>Desulfobacteria</taxon>
        <taxon>Desulfobacterales</taxon>
        <taxon>Desulfosarcinaceae</taxon>
        <taxon>Desulfosarcina</taxon>
    </lineage>
</organism>
<feature type="domain" description="EamA" evidence="2">
    <location>
        <begin position="13"/>
        <end position="138"/>
    </location>
</feature>
<keyword evidence="1" id="KW-0472">Membrane</keyword>
<keyword evidence="1" id="KW-1133">Transmembrane helix</keyword>
<keyword evidence="1" id="KW-0812">Transmembrane</keyword>
<dbReference type="PANTHER" id="PTHR22911">
    <property type="entry name" value="ACYL-MALONYL CONDENSING ENZYME-RELATED"/>
    <property type="match status" value="1"/>
</dbReference>
<name>A0A5K7YWB4_9BACT</name>
<feature type="transmembrane region" description="Helical" evidence="1">
    <location>
        <begin position="237"/>
        <end position="257"/>
    </location>
</feature>
<dbReference type="Pfam" id="PF00892">
    <property type="entry name" value="EamA"/>
    <property type="match status" value="2"/>
</dbReference>